<keyword evidence="2" id="KW-1185">Reference proteome</keyword>
<evidence type="ECO:0000313" key="1">
    <source>
        <dbReference type="EMBL" id="CAK9114282.1"/>
    </source>
</evidence>
<gene>
    <name evidence="1" type="ORF">CCMP2556_LOCUS52851</name>
</gene>
<name>A0ABP0SPF6_9DINO</name>
<reference evidence="1 2" key="1">
    <citation type="submission" date="2024-02" db="EMBL/GenBank/DDBJ databases">
        <authorList>
            <person name="Chen Y."/>
            <person name="Shah S."/>
            <person name="Dougan E. K."/>
            <person name="Thang M."/>
            <person name="Chan C."/>
        </authorList>
    </citation>
    <scope>NUCLEOTIDE SEQUENCE [LARGE SCALE GENOMIC DNA]</scope>
</reference>
<evidence type="ECO:0000313" key="2">
    <source>
        <dbReference type="Proteomes" id="UP001642484"/>
    </source>
</evidence>
<dbReference type="Proteomes" id="UP001642484">
    <property type="component" value="Unassembled WGS sequence"/>
</dbReference>
<comment type="caution">
    <text evidence="1">The sequence shown here is derived from an EMBL/GenBank/DDBJ whole genome shotgun (WGS) entry which is preliminary data.</text>
</comment>
<proteinExistence type="predicted"/>
<sequence>MTPLLSCSTIHPTLPWLFQAFPSELPPKIESKDLGSRGDPCVLTPPLGGLPCPFFRQTGLCGRTSVTVCEHDASRSSAACHSATRCVRSLKSNIMGAAWTWAN</sequence>
<protein>
    <submittedName>
        <fullName evidence="1">Uncharacterized protein</fullName>
    </submittedName>
</protein>
<organism evidence="1 2">
    <name type="scientific">Durusdinium trenchii</name>
    <dbReference type="NCBI Taxonomy" id="1381693"/>
    <lineage>
        <taxon>Eukaryota</taxon>
        <taxon>Sar</taxon>
        <taxon>Alveolata</taxon>
        <taxon>Dinophyceae</taxon>
        <taxon>Suessiales</taxon>
        <taxon>Symbiodiniaceae</taxon>
        <taxon>Durusdinium</taxon>
    </lineage>
</organism>
<accession>A0ABP0SPF6</accession>
<dbReference type="EMBL" id="CAXAMN010027983">
    <property type="protein sequence ID" value="CAK9114282.1"/>
    <property type="molecule type" value="Genomic_DNA"/>
</dbReference>